<comment type="caution">
    <text evidence="1">The sequence shown here is derived from an EMBL/GenBank/DDBJ whole genome shotgun (WGS) entry which is preliminary data.</text>
</comment>
<accession>A0ACB9IIF7</accession>
<gene>
    <name evidence="1" type="ORF">L1987_23196</name>
</gene>
<dbReference type="Proteomes" id="UP001056120">
    <property type="component" value="Linkage Group LG08"/>
</dbReference>
<evidence type="ECO:0000313" key="2">
    <source>
        <dbReference type="Proteomes" id="UP001056120"/>
    </source>
</evidence>
<sequence length="120" mass="13924">MQTLADASCVVRANVDGKVGLILPHATDVKWLSLSSCNCSRVDDVEQVDEVIPVLEKEEPRYHAPYEDYDDVLKNAWDYEELNEIIPFEGQQEELQYEELIEQEKEEPYEDYDPDVLKTT</sequence>
<evidence type="ECO:0000313" key="1">
    <source>
        <dbReference type="EMBL" id="KAI3807271.1"/>
    </source>
</evidence>
<keyword evidence="2" id="KW-1185">Reference proteome</keyword>
<organism evidence="1 2">
    <name type="scientific">Smallanthus sonchifolius</name>
    <dbReference type="NCBI Taxonomy" id="185202"/>
    <lineage>
        <taxon>Eukaryota</taxon>
        <taxon>Viridiplantae</taxon>
        <taxon>Streptophyta</taxon>
        <taxon>Embryophyta</taxon>
        <taxon>Tracheophyta</taxon>
        <taxon>Spermatophyta</taxon>
        <taxon>Magnoliopsida</taxon>
        <taxon>eudicotyledons</taxon>
        <taxon>Gunneridae</taxon>
        <taxon>Pentapetalae</taxon>
        <taxon>asterids</taxon>
        <taxon>campanulids</taxon>
        <taxon>Asterales</taxon>
        <taxon>Asteraceae</taxon>
        <taxon>Asteroideae</taxon>
        <taxon>Heliantheae alliance</taxon>
        <taxon>Millerieae</taxon>
        <taxon>Smallanthus</taxon>
    </lineage>
</organism>
<protein>
    <submittedName>
        <fullName evidence="1">Uncharacterized protein</fullName>
    </submittedName>
</protein>
<name>A0ACB9IIF7_9ASTR</name>
<reference evidence="2" key="1">
    <citation type="journal article" date="2022" name="Mol. Ecol. Resour.">
        <title>The genomes of chicory, endive, great burdock and yacon provide insights into Asteraceae palaeo-polyploidization history and plant inulin production.</title>
        <authorList>
            <person name="Fan W."/>
            <person name="Wang S."/>
            <person name="Wang H."/>
            <person name="Wang A."/>
            <person name="Jiang F."/>
            <person name="Liu H."/>
            <person name="Zhao H."/>
            <person name="Xu D."/>
            <person name="Zhang Y."/>
        </authorList>
    </citation>
    <scope>NUCLEOTIDE SEQUENCE [LARGE SCALE GENOMIC DNA]</scope>
    <source>
        <strain evidence="2">cv. Yunnan</strain>
    </source>
</reference>
<proteinExistence type="predicted"/>
<dbReference type="EMBL" id="CM042025">
    <property type="protein sequence ID" value="KAI3807271.1"/>
    <property type="molecule type" value="Genomic_DNA"/>
</dbReference>
<reference evidence="1 2" key="2">
    <citation type="journal article" date="2022" name="Mol. Ecol. Resour.">
        <title>The genomes of chicory, endive, great burdock and yacon provide insights into Asteraceae paleo-polyploidization history and plant inulin production.</title>
        <authorList>
            <person name="Fan W."/>
            <person name="Wang S."/>
            <person name="Wang H."/>
            <person name="Wang A."/>
            <person name="Jiang F."/>
            <person name="Liu H."/>
            <person name="Zhao H."/>
            <person name="Xu D."/>
            <person name="Zhang Y."/>
        </authorList>
    </citation>
    <scope>NUCLEOTIDE SEQUENCE [LARGE SCALE GENOMIC DNA]</scope>
    <source>
        <strain evidence="2">cv. Yunnan</strain>
        <tissue evidence="1">Leaves</tissue>
    </source>
</reference>